<comment type="similarity">
    <text evidence="9 13">Belongs to the QueA family.</text>
</comment>
<evidence type="ECO:0000256" key="8">
    <source>
        <dbReference type="ARBA" id="ARBA00052751"/>
    </source>
</evidence>
<keyword evidence="14" id="KW-0413">Isomerase</keyword>
<keyword evidence="14" id="KW-0328">Glycosyltransferase</keyword>
<dbReference type="KEGG" id="rul:UC8_21520"/>
<dbReference type="GO" id="GO:0005737">
    <property type="term" value="C:cytoplasm"/>
    <property type="evidence" value="ECO:0007669"/>
    <property type="project" value="UniProtKB-SubCell"/>
</dbReference>
<dbReference type="EMBL" id="CP042914">
    <property type="protein sequence ID" value="QEG40146.1"/>
    <property type="molecule type" value="Genomic_DNA"/>
</dbReference>
<comment type="subcellular location">
    <subcellularLocation>
        <location evidence="1 13">Cytoplasm</location>
    </subcellularLocation>
</comment>
<keyword evidence="7 13" id="KW-0671">Queuosine biosynthesis</keyword>
<evidence type="ECO:0000256" key="11">
    <source>
        <dbReference type="ARBA" id="ARBA00069325"/>
    </source>
</evidence>
<evidence type="ECO:0000256" key="5">
    <source>
        <dbReference type="ARBA" id="ARBA00022679"/>
    </source>
</evidence>
<evidence type="ECO:0000256" key="9">
    <source>
        <dbReference type="ARBA" id="ARBA00061210"/>
    </source>
</evidence>
<keyword evidence="4 13" id="KW-0963">Cytoplasm</keyword>
<dbReference type="FunFam" id="3.40.1780.10:FF:000001">
    <property type="entry name" value="S-adenosylmethionine:tRNA ribosyltransferase-isomerase"/>
    <property type="match status" value="1"/>
</dbReference>
<sequence>MKHDSRPSPLAPGRQLAASSVSFAMMNEHNIASYDYDLPRERIAQEPVAVRSDARLMVLDRYSGTIQHRYIRDLPELLHADDTLILNNSRVVPARLLGYRTRTRGRWQGLYLRSDANTGVWEVLSKTRGRLEIGETITLQDRNTRDGVLLEVMARTDNGNLLVKPQADAAAGELLRQFGWIPLPPYIRDGRMVDADVQSYQTVYAAHDGSVAAPTAGLHFTKPLLKQLTEKGLHLAEVTLHVGIGTFRPIAVEDLNQHVMHTEWGSIDAAAAQTLNDTVSRGGRRIAVGTTSVRTVESAAQDDGTLQAWTGMCDLFIQPGYRFKAIDGLLTNFHLPRSSLLVLVSAFAGRERIMQAYDEAIQNEYRFFSYGDAMLII</sequence>
<dbReference type="EC" id="2.4.99.17" evidence="10 13"/>
<evidence type="ECO:0000256" key="13">
    <source>
        <dbReference type="HAMAP-Rule" id="MF_00113"/>
    </source>
</evidence>
<proteinExistence type="inferred from homology"/>
<evidence type="ECO:0000256" key="4">
    <source>
        <dbReference type="ARBA" id="ARBA00022490"/>
    </source>
</evidence>
<dbReference type="InterPro" id="IPR003699">
    <property type="entry name" value="QueA"/>
</dbReference>
<dbReference type="InterPro" id="IPR042118">
    <property type="entry name" value="QueA_dom1"/>
</dbReference>
<comment type="function">
    <text evidence="13">Transfers and isomerizes the ribose moiety from AdoMet to the 7-aminomethyl group of 7-deazaguanine (preQ1-tRNA) to give epoxyqueuosine (oQ-tRNA).</text>
</comment>
<evidence type="ECO:0000256" key="1">
    <source>
        <dbReference type="ARBA" id="ARBA00004496"/>
    </source>
</evidence>
<dbReference type="Gene3D" id="2.40.10.240">
    <property type="entry name" value="QueA-like"/>
    <property type="match status" value="1"/>
</dbReference>
<keyword evidence="5 13" id="KW-0808">Transferase</keyword>
<comment type="pathway">
    <text evidence="2 13">tRNA modification; tRNA-queuosine biosynthesis.</text>
</comment>
<accession>A0A5B9QSV3</accession>
<evidence type="ECO:0000256" key="6">
    <source>
        <dbReference type="ARBA" id="ARBA00022691"/>
    </source>
</evidence>
<comment type="catalytic activity">
    <reaction evidence="8 13">
        <text>7-aminomethyl-7-carbaguanosine(34) in tRNA + S-adenosyl-L-methionine = epoxyqueuosine(34) in tRNA + adenine + L-methionine + 2 H(+)</text>
        <dbReference type="Rhea" id="RHEA:32155"/>
        <dbReference type="Rhea" id="RHEA-COMP:10342"/>
        <dbReference type="Rhea" id="RHEA-COMP:18582"/>
        <dbReference type="ChEBI" id="CHEBI:15378"/>
        <dbReference type="ChEBI" id="CHEBI:16708"/>
        <dbReference type="ChEBI" id="CHEBI:57844"/>
        <dbReference type="ChEBI" id="CHEBI:59789"/>
        <dbReference type="ChEBI" id="CHEBI:82833"/>
        <dbReference type="ChEBI" id="CHEBI:194443"/>
        <dbReference type="EC" id="2.4.99.17"/>
    </reaction>
</comment>
<protein>
    <recommendedName>
        <fullName evidence="11 13">S-adenosylmethionine:tRNA ribosyltransferase-isomerase</fullName>
        <ecNumber evidence="10 13">2.4.99.17</ecNumber>
    </recommendedName>
    <alternativeName>
        <fullName evidence="12 13">Queuosine biosynthesis protein QueA</fullName>
    </alternativeName>
</protein>
<dbReference type="Pfam" id="PF02547">
    <property type="entry name" value="Queuosine_synth"/>
    <property type="match status" value="1"/>
</dbReference>
<evidence type="ECO:0000256" key="10">
    <source>
        <dbReference type="ARBA" id="ARBA00066503"/>
    </source>
</evidence>
<evidence type="ECO:0000313" key="15">
    <source>
        <dbReference type="Proteomes" id="UP000325286"/>
    </source>
</evidence>
<gene>
    <name evidence="13 14" type="primary">queA</name>
    <name evidence="14" type="ORF">UC8_21520</name>
</gene>
<keyword evidence="15" id="KW-1185">Reference proteome</keyword>
<name>A0A5B9QSV3_9BACT</name>
<dbReference type="PANTHER" id="PTHR30307:SF0">
    <property type="entry name" value="S-ADENOSYLMETHIONINE:TRNA RIBOSYLTRANSFERASE-ISOMERASE"/>
    <property type="match status" value="1"/>
</dbReference>
<dbReference type="Gene3D" id="3.40.1780.10">
    <property type="entry name" value="QueA-like"/>
    <property type="match status" value="1"/>
</dbReference>
<evidence type="ECO:0000256" key="3">
    <source>
        <dbReference type="ARBA" id="ARBA00011245"/>
    </source>
</evidence>
<keyword evidence="6 13" id="KW-0949">S-adenosyl-L-methionine</keyword>
<dbReference type="Proteomes" id="UP000325286">
    <property type="component" value="Chromosome"/>
</dbReference>
<dbReference type="GO" id="GO:0008616">
    <property type="term" value="P:tRNA queuosine(34) biosynthetic process"/>
    <property type="evidence" value="ECO:0007669"/>
    <property type="project" value="UniProtKB-UniRule"/>
</dbReference>
<organism evidence="14 15">
    <name type="scientific">Roseimaritima ulvae</name>
    <dbReference type="NCBI Taxonomy" id="980254"/>
    <lineage>
        <taxon>Bacteria</taxon>
        <taxon>Pseudomonadati</taxon>
        <taxon>Planctomycetota</taxon>
        <taxon>Planctomycetia</taxon>
        <taxon>Pirellulales</taxon>
        <taxon>Pirellulaceae</taxon>
        <taxon>Roseimaritima</taxon>
    </lineage>
</organism>
<dbReference type="UniPathway" id="UPA00392"/>
<dbReference type="RefSeq" id="WP_315852496.1">
    <property type="nucleotide sequence ID" value="NZ_CP042914.1"/>
</dbReference>
<dbReference type="NCBIfam" id="TIGR00113">
    <property type="entry name" value="queA"/>
    <property type="match status" value="1"/>
</dbReference>
<dbReference type="GO" id="GO:0051075">
    <property type="term" value="F:S-adenosylmethionine:tRNA ribosyltransferase-isomerase activity"/>
    <property type="evidence" value="ECO:0007669"/>
    <property type="project" value="UniProtKB-EC"/>
</dbReference>
<evidence type="ECO:0000313" key="14">
    <source>
        <dbReference type="EMBL" id="QEG40146.1"/>
    </source>
</evidence>
<evidence type="ECO:0000256" key="7">
    <source>
        <dbReference type="ARBA" id="ARBA00022785"/>
    </source>
</evidence>
<dbReference type="HAMAP" id="MF_00113">
    <property type="entry name" value="QueA"/>
    <property type="match status" value="1"/>
</dbReference>
<dbReference type="SUPFAM" id="SSF111337">
    <property type="entry name" value="QueA-like"/>
    <property type="match status" value="1"/>
</dbReference>
<dbReference type="InterPro" id="IPR042119">
    <property type="entry name" value="QueA_dom2"/>
</dbReference>
<dbReference type="AlphaFoldDB" id="A0A5B9QSV3"/>
<evidence type="ECO:0000256" key="12">
    <source>
        <dbReference type="ARBA" id="ARBA00076160"/>
    </source>
</evidence>
<comment type="subunit">
    <text evidence="3 13">Monomer.</text>
</comment>
<reference evidence="14 15" key="1">
    <citation type="submission" date="2019-08" db="EMBL/GenBank/DDBJ databases">
        <title>Deep-cultivation of Planctomycetes and their phenomic and genomic characterization uncovers novel biology.</title>
        <authorList>
            <person name="Wiegand S."/>
            <person name="Jogler M."/>
            <person name="Boedeker C."/>
            <person name="Pinto D."/>
            <person name="Vollmers J."/>
            <person name="Rivas-Marin E."/>
            <person name="Kohn T."/>
            <person name="Peeters S.H."/>
            <person name="Heuer A."/>
            <person name="Rast P."/>
            <person name="Oberbeckmann S."/>
            <person name="Bunk B."/>
            <person name="Jeske O."/>
            <person name="Meyerdierks A."/>
            <person name="Storesund J.E."/>
            <person name="Kallscheuer N."/>
            <person name="Luecker S."/>
            <person name="Lage O.M."/>
            <person name="Pohl T."/>
            <person name="Merkel B.J."/>
            <person name="Hornburger P."/>
            <person name="Mueller R.-W."/>
            <person name="Bruemmer F."/>
            <person name="Labrenz M."/>
            <person name="Spormann A.M."/>
            <person name="Op den Camp H."/>
            <person name="Overmann J."/>
            <person name="Amann R."/>
            <person name="Jetten M.S.M."/>
            <person name="Mascher T."/>
            <person name="Medema M.H."/>
            <person name="Devos D.P."/>
            <person name="Kaster A.-K."/>
            <person name="Ovreas L."/>
            <person name="Rohde M."/>
            <person name="Galperin M.Y."/>
            <person name="Jogler C."/>
        </authorList>
    </citation>
    <scope>NUCLEOTIDE SEQUENCE [LARGE SCALE GENOMIC DNA]</scope>
    <source>
        <strain evidence="14 15">UC8</strain>
    </source>
</reference>
<dbReference type="PANTHER" id="PTHR30307">
    <property type="entry name" value="S-ADENOSYLMETHIONINE:TRNA RIBOSYLTRANSFERASE-ISOMERASE"/>
    <property type="match status" value="1"/>
</dbReference>
<evidence type="ECO:0000256" key="2">
    <source>
        <dbReference type="ARBA" id="ARBA00004691"/>
    </source>
</evidence>
<dbReference type="InterPro" id="IPR036100">
    <property type="entry name" value="QueA_sf"/>
</dbReference>
<dbReference type="NCBIfam" id="NF001140">
    <property type="entry name" value="PRK00147.1"/>
    <property type="match status" value="1"/>
</dbReference>